<evidence type="ECO:0000313" key="2">
    <source>
        <dbReference type="EMBL" id="CDW35296.1"/>
    </source>
</evidence>
<dbReference type="AlphaFoldDB" id="A0A0K2UC68"/>
<reference evidence="2" key="1">
    <citation type="submission" date="2014-05" db="EMBL/GenBank/DDBJ databases">
        <authorList>
            <person name="Chronopoulou M."/>
        </authorList>
    </citation>
    <scope>NUCLEOTIDE SEQUENCE</scope>
    <source>
        <tissue evidence="2">Whole organism</tissue>
    </source>
</reference>
<sequence>MLLCRILLIVWAKFLLVPKEADASSLKFWTLLAIIALVDSKDDLAEFFMEVYNFLISIFDGTGTSQWLDKTEMGTSPFCRLNCVFTRPLQICFDTPPNRFGIYSEEDVHYSGIK</sequence>
<feature type="signal peptide" evidence="1">
    <location>
        <begin position="1"/>
        <end position="23"/>
    </location>
</feature>
<organism evidence="2">
    <name type="scientific">Lepeophtheirus salmonis</name>
    <name type="common">Salmon louse</name>
    <name type="synonym">Caligus salmonis</name>
    <dbReference type="NCBI Taxonomy" id="72036"/>
    <lineage>
        <taxon>Eukaryota</taxon>
        <taxon>Metazoa</taxon>
        <taxon>Ecdysozoa</taxon>
        <taxon>Arthropoda</taxon>
        <taxon>Crustacea</taxon>
        <taxon>Multicrustacea</taxon>
        <taxon>Hexanauplia</taxon>
        <taxon>Copepoda</taxon>
        <taxon>Siphonostomatoida</taxon>
        <taxon>Caligidae</taxon>
        <taxon>Lepeophtheirus</taxon>
    </lineage>
</organism>
<protein>
    <submittedName>
        <fullName evidence="2">Uncharacterized protein</fullName>
    </submittedName>
</protein>
<keyword evidence="1" id="KW-0732">Signal</keyword>
<evidence type="ECO:0000256" key="1">
    <source>
        <dbReference type="SAM" id="SignalP"/>
    </source>
</evidence>
<proteinExistence type="predicted"/>
<name>A0A0K2UC68_LEPSM</name>
<accession>A0A0K2UC68</accession>
<feature type="chain" id="PRO_5005488594" evidence="1">
    <location>
        <begin position="24"/>
        <end position="114"/>
    </location>
</feature>
<dbReference type="EMBL" id="HACA01017935">
    <property type="protein sequence ID" value="CDW35296.1"/>
    <property type="molecule type" value="Transcribed_RNA"/>
</dbReference>